<sequence>MAGALSPDPVLLCLSSLPRSLAIAPLAAVSPSLPNRFFLRCPGSFPLSLPPSLPPSLRLSLRSPVLLSTVPNPFAVTLV</sequence>
<dbReference type="AlphaFoldDB" id="A0A0E9QFR0"/>
<protein>
    <submittedName>
        <fullName evidence="1">Uncharacterized protein</fullName>
    </submittedName>
</protein>
<dbReference type="EMBL" id="GBXM01093634">
    <property type="protein sequence ID" value="JAH14943.1"/>
    <property type="molecule type" value="Transcribed_RNA"/>
</dbReference>
<name>A0A0E9QFR0_ANGAN</name>
<evidence type="ECO:0000313" key="1">
    <source>
        <dbReference type="EMBL" id="JAH14943.1"/>
    </source>
</evidence>
<accession>A0A0E9QFR0</accession>
<proteinExistence type="predicted"/>
<organism evidence="1">
    <name type="scientific">Anguilla anguilla</name>
    <name type="common">European freshwater eel</name>
    <name type="synonym">Muraena anguilla</name>
    <dbReference type="NCBI Taxonomy" id="7936"/>
    <lineage>
        <taxon>Eukaryota</taxon>
        <taxon>Metazoa</taxon>
        <taxon>Chordata</taxon>
        <taxon>Craniata</taxon>
        <taxon>Vertebrata</taxon>
        <taxon>Euteleostomi</taxon>
        <taxon>Actinopterygii</taxon>
        <taxon>Neopterygii</taxon>
        <taxon>Teleostei</taxon>
        <taxon>Anguilliformes</taxon>
        <taxon>Anguillidae</taxon>
        <taxon>Anguilla</taxon>
    </lineage>
</organism>
<reference evidence="1" key="1">
    <citation type="submission" date="2014-11" db="EMBL/GenBank/DDBJ databases">
        <authorList>
            <person name="Amaro Gonzalez C."/>
        </authorList>
    </citation>
    <scope>NUCLEOTIDE SEQUENCE</scope>
</reference>
<reference evidence="1" key="2">
    <citation type="journal article" date="2015" name="Fish Shellfish Immunol.">
        <title>Early steps in the European eel (Anguilla anguilla)-Vibrio vulnificus interaction in the gills: Role of the RtxA13 toxin.</title>
        <authorList>
            <person name="Callol A."/>
            <person name="Pajuelo D."/>
            <person name="Ebbesson L."/>
            <person name="Teles M."/>
            <person name="MacKenzie S."/>
            <person name="Amaro C."/>
        </authorList>
    </citation>
    <scope>NUCLEOTIDE SEQUENCE</scope>
</reference>